<protein>
    <submittedName>
        <fullName evidence="1">Uncharacterized protein</fullName>
    </submittedName>
</protein>
<evidence type="ECO:0000313" key="1">
    <source>
        <dbReference type="EMBL" id="EKD66455.1"/>
    </source>
</evidence>
<dbReference type="AlphaFoldDB" id="K2AEH3"/>
<organism evidence="1">
    <name type="scientific">uncultured bacterium</name>
    <name type="common">gcode 4</name>
    <dbReference type="NCBI Taxonomy" id="1234023"/>
    <lineage>
        <taxon>Bacteria</taxon>
        <taxon>environmental samples</taxon>
    </lineage>
</organism>
<sequence length="78" mass="9454">MYDIKIFIESDWTFGWRINTGREVIYWVWKDHDELIRNLKNWLDLAFQEMKLTPKNNFDEAVRSGEIKTKLSFLASQL</sequence>
<accession>K2AEH3</accession>
<comment type="caution">
    <text evidence="1">The sequence shown here is derived from an EMBL/GenBank/DDBJ whole genome shotgun (WGS) entry which is preliminary data.</text>
</comment>
<reference evidence="1" key="1">
    <citation type="journal article" date="2012" name="Science">
        <title>Fermentation, hydrogen, and sulfur metabolism in multiple uncultivated bacterial phyla.</title>
        <authorList>
            <person name="Wrighton K.C."/>
            <person name="Thomas B.C."/>
            <person name="Sharon I."/>
            <person name="Miller C.S."/>
            <person name="Castelle C.J."/>
            <person name="VerBerkmoes N.C."/>
            <person name="Wilkins M.J."/>
            <person name="Hettich R.L."/>
            <person name="Lipton M.S."/>
            <person name="Williams K.H."/>
            <person name="Long P.E."/>
            <person name="Banfield J.F."/>
        </authorList>
    </citation>
    <scope>NUCLEOTIDE SEQUENCE [LARGE SCALE GENOMIC DNA]</scope>
</reference>
<proteinExistence type="predicted"/>
<gene>
    <name evidence="1" type="ORF">ACD_49C00040G0001</name>
</gene>
<dbReference type="EMBL" id="AMFJ01021626">
    <property type="protein sequence ID" value="EKD66455.1"/>
    <property type="molecule type" value="Genomic_DNA"/>
</dbReference>
<name>K2AEH3_9BACT</name>